<sequence>MVDVFSDTYGCVFPQCNGYQSPLPIVALSSAADNEVVGVVKETGYDAQDRLVFLDFSQATSCSSFKEILSRRNAPVEIGYSSQIYKKVDYVRNVVGLSHFVDSSFCVSLFFVQPDSIEELIIEQANSFSISGDTIWTLRPSKSGSDITQSNLDSADLPQYSVSCSLSTGEVFAYERGRSVVFGPSDILHLDSRTPHPDTIISLVNCFAVDGVVEEGKIVIADSREQVSLYDLRNTAEPVSSARCLGGVPSLASASNGHLLLTSKLQVGILDLSTFSIKGAAKSFDGEVLSASFISFGNDTLQFCSSTASSMVYNWSLVN</sequence>
<dbReference type="Proteomes" id="UP000515908">
    <property type="component" value="Chromosome 29"/>
</dbReference>
<name>A0A7G2CWR1_9TRYP</name>
<evidence type="ECO:0000313" key="2">
    <source>
        <dbReference type="Proteomes" id="UP000515908"/>
    </source>
</evidence>
<evidence type="ECO:0000313" key="1">
    <source>
        <dbReference type="EMBL" id="CAD2222893.1"/>
    </source>
</evidence>
<dbReference type="AlphaFoldDB" id="A0A7G2CWR1"/>
<dbReference type="EMBL" id="LR877173">
    <property type="protein sequence ID" value="CAD2222893.1"/>
    <property type="molecule type" value="Genomic_DNA"/>
</dbReference>
<gene>
    <name evidence="1" type="ORF">ADEAN_001044800</name>
</gene>
<accession>A0A7G2CWR1</accession>
<dbReference type="InterPro" id="IPR036322">
    <property type="entry name" value="WD40_repeat_dom_sf"/>
</dbReference>
<evidence type="ECO:0008006" key="3">
    <source>
        <dbReference type="Google" id="ProtNLM"/>
    </source>
</evidence>
<organism evidence="1 2">
    <name type="scientific">Angomonas deanei</name>
    <dbReference type="NCBI Taxonomy" id="59799"/>
    <lineage>
        <taxon>Eukaryota</taxon>
        <taxon>Discoba</taxon>
        <taxon>Euglenozoa</taxon>
        <taxon>Kinetoplastea</taxon>
        <taxon>Metakinetoplastina</taxon>
        <taxon>Trypanosomatida</taxon>
        <taxon>Trypanosomatidae</taxon>
        <taxon>Strigomonadinae</taxon>
        <taxon>Angomonas</taxon>
    </lineage>
</organism>
<keyword evidence="2" id="KW-1185">Reference proteome</keyword>
<dbReference type="VEuPathDB" id="TriTrypDB:ADEAN_001044800"/>
<protein>
    <recommendedName>
        <fullName evidence="3">WD domain, G-beta repeat</fullName>
    </recommendedName>
</protein>
<dbReference type="SUPFAM" id="SSF50978">
    <property type="entry name" value="WD40 repeat-like"/>
    <property type="match status" value="1"/>
</dbReference>
<proteinExistence type="predicted"/>
<reference evidence="1 2" key="1">
    <citation type="submission" date="2020-08" db="EMBL/GenBank/DDBJ databases">
        <authorList>
            <person name="Newling K."/>
            <person name="Davey J."/>
            <person name="Forrester S."/>
        </authorList>
    </citation>
    <scope>NUCLEOTIDE SEQUENCE [LARGE SCALE GENOMIC DNA]</scope>
    <source>
        <strain evidence="2">Crithidia deanei Carvalho (ATCC PRA-265)</strain>
    </source>
</reference>